<dbReference type="Gene3D" id="1.50.10.160">
    <property type="match status" value="1"/>
</dbReference>
<dbReference type="InterPro" id="IPR036965">
    <property type="entry name" value="Terpene_synth_N_sf"/>
</dbReference>
<dbReference type="FunFam" id="1.50.10.130:FF:000002">
    <property type="entry name" value="Ent-copalyl diphosphate synthase, chloroplastic"/>
    <property type="match status" value="1"/>
</dbReference>
<evidence type="ECO:0000259" key="6">
    <source>
        <dbReference type="Pfam" id="PF03936"/>
    </source>
</evidence>
<comment type="caution">
    <text evidence="7">The sequence shown here is derived from an EMBL/GenBank/DDBJ whole genome shotgun (WGS) entry which is preliminary data.</text>
</comment>
<evidence type="ECO:0000256" key="3">
    <source>
        <dbReference type="ARBA" id="ARBA00022723"/>
    </source>
</evidence>
<feature type="domain" description="Terpene synthase metal-binding" evidence="6">
    <location>
        <begin position="847"/>
        <end position="1020"/>
    </location>
</feature>
<feature type="domain" description="Terpene synthase N-terminal" evidence="5">
    <location>
        <begin position="119"/>
        <end position="282"/>
    </location>
</feature>
<evidence type="ECO:0000256" key="1">
    <source>
        <dbReference type="ARBA" id="ARBA00001946"/>
    </source>
</evidence>
<dbReference type="GO" id="GO:0000287">
    <property type="term" value="F:magnesium ion binding"/>
    <property type="evidence" value="ECO:0007669"/>
    <property type="project" value="InterPro"/>
</dbReference>
<evidence type="ECO:0000259" key="5">
    <source>
        <dbReference type="Pfam" id="PF01397"/>
    </source>
</evidence>
<sequence length="1101" mass="127513">MDFQSLPKTQAKLIKEIKETMFSLLDIGSHDHLLLLPCAYETAWLAMIPDTHEPSKPMFEGCLSWVLNNQTEHGFWGNCDESGMPTLGRLTATLACVVALSKWNVGSVMISKGLEFIHSSNAKKILKKMKDEVPTTYPNNEDLIKLCIINLIERLGLAESFTVEIEEVLQQVYKNYMKHDELFSYKNVATLELHLLKESLAFRLLRMHGYKVFPSNICWFLKNEEIKNYIEFNSEYFFVAMLNLYRATDLAFHGEFELDELRTFSRKLLEKSISEGAQHTNPFKKLLSLPWMARLDHLEHRFFIEQTNKALWMGKTSSQRLSKFYNDKLIRLATLNYEFKQYIYKTELEQLTRWNNEGLSGVSKKIFDALDNLVREMSTMYLEQQEKSHEDITSYIRKIWYETICSWLTESEWSKSGIVPTMEEYFKVSMTSVATHTLLLPASFLLKPTLKKSQLQLMEYESVTKLVMIICRLLNDLQSSEREREEGKPNSITVYMKNNFEIENKEEVVKYLKEILNDKKKEFLEHVLIDDNGFTNLPKECRLLHLSCLKVFQMFFNSSNRYDSNTELLEDINKAIYIPLKSINHEGTLEKNLVKPPKPSMIDLPRIKSSSPTKKSVGDILHQNSNIYHISLELSSVILSSIDSSFAVMKFQSLPQTQAKLINEIKETMFSSLDINPYSLVSPCAYDTAWLAMIPHPNQPSKPMFEGCLSWVLNNQTEHGFWGNCDDQSGMPTLECLTATLACVVALRKWNVGSSMISKGTYNYFDRLIATDLAFHGEFELDELRIFSRKLLQKSILVGAPHTNPFNKLIENELSLPWMARLDHLEHRLFIEQTNEAQSSLWMGKTSFQRWDGKELSGVSKKIFDALDNLVSEMATMYLEQQENSNHDITNWLRKIWYETICSWLTESEWSKNGIVPTMDEYLKVGMTSIATHTLLLPASCFVINPTLPVYSQLRPIQCESVTKLVMTICRLLNDLQSYEKEKEEGKPNSITVYMKNNSEVEMEEAVKYVKEILNKKKKELLEHVMIDGFTNLSKECRLLHLSCLKVFQMFFNSSNRYDSDTEMLDDISKAIYVPLKSIDHEGLEKNLLRPPKSPMIDLTR</sequence>
<dbReference type="Gene3D" id="1.10.600.10">
    <property type="entry name" value="Farnesyl Diphosphate Synthase"/>
    <property type="match status" value="2"/>
</dbReference>
<dbReference type="InterPro" id="IPR008930">
    <property type="entry name" value="Terpenoid_cyclase/PrenylTrfase"/>
</dbReference>
<dbReference type="PANTHER" id="PTHR31739">
    <property type="entry name" value="ENT-COPALYL DIPHOSPHATE SYNTHASE, CHLOROPLASTIC"/>
    <property type="match status" value="1"/>
</dbReference>
<proteinExistence type="predicted"/>
<dbReference type="InterPro" id="IPR001906">
    <property type="entry name" value="Terpene_synth_N"/>
</dbReference>
<evidence type="ECO:0000313" key="8">
    <source>
        <dbReference type="Proteomes" id="UP000583929"/>
    </source>
</evidence>
<dbReference type="AlphaFoldDB" id="A0A7J6HFJ4"/>
<gene>
    <name evidence="7" type="ORF">G4B88_026056</name>
</gene>
<dbReference type="SUPFAM" id="SSF48576">
    <property type="entry name" value="Terpenoid synthases"/>
    <property type="match status" value="2"/>
</dbReference>
<dbReference type="InterPro" id="IPR008949">
    <property type="entry name" value="Isoprenoid_synthase_dom_sf"/>
</dbReference>
<keyword evidence="3" id="KW-0479">Metal-binding</keyword>
<dbReference type="GO" id="GO:0016102">
    <property type="term" value="P:diterpenoid biosynthetic process"/>
    <property type="evidence" value="ECO:0007669"/>
    <property type="project" value="TreeGrafter"/>
</dbReference>
<feature type="domain" description="Terpene synthase metal-binding" evidence="6">
    <location>
        <begin position="351"/>
        <end position="522"/>
    </location>
</feature>
<reference evidence="7 8" key="1">
    <citation type="journal article" date="2020" name="bioRxiv">
        <title>Sequence and annotation of 42 cannabis genomes reveals extensive copy number variation in cannabinoid synthesis and pathogen resistance genes.</title>
        <authorList>
            <person name="Mckernan K.J."/>
            <person name="Helbert Y."/>
            <person name="Kane L.T."/>
            <person name="Ebling H."/>
            <person name="Zhang L."/>
            <person name="Liu B."/>
            <person name="Eaton Z."/>
            <person name="Mclaughlin S."/>
            <person name="Kingan S."/>
            <person name="Baybayan P."/>
            <person name="Concepcion G."/>
            <person name="Jordan M."/>
            <person name="Riva A."/>
            <person name="Barbazuk W."/>
            <person name="Harkins T."/>
        </authorList>
    </citation>
    <scope>NUCLEOTIDE SEQUENCE [LARGE SCALE GENOMIC DNA]</scope>
    <source>
        <strain evidence="8">cv. Jamaican Lion 4</strain>
        <tissue evidence="7">Leaf</tissue>
    </source>
</reference>
<dbReference type="Pfam" id="PF01397">
    <property type="entry name" value="Terpene_synth"/>
    <property type="match status" value="1"/>
</dbReference>
<dbReference type="SUPFAM" id="SSF48239">
    <property type="entry name" value="Terpenoid cyclases/Protein prenyltransferases"/>
    <property type="match status" value="4"/>
</dbReference>
<protein>
    <submittedName>
        <fullName evidence="7">Uncharacterized protein</fullName>
    </submittedName>
</protein>
<feature type="non-terminal residue" evidence="7">
    <location>
        <position position="1"/>
    </location>
</feature>
<accession>A0A7J6HFJ4</accession>
<dbReference type="Proteomes" id="UP000583929">
    <property type="component" value="Unassembled WGS sequence"/>
</dbReference>
<keyword evidence="8" id="KW-1185">Reference proteome</keyword>
<dbReference type="GO" id="GO:0010333">
    <property type="term" value="F:terpene synthase activity"/>
    <property type="evidence" value="ECO:0007669"/>
    <property type="project" value="InterPro"/>
</dbReference>
<evidence type="ECO:0000256" key="2">
    <source>
        <dbReference type="ARBA" id="ARBA00004721"/>
    </source>
</evidence>
<dbReference type="InterPro" id="IPR050148">
    <property type="entry name" value="Terpene_synthase-like"/>
</dbReference>
<dbReference type="EMBL" id="JAATIQ010000047">
    <property type="protein sequence ID" value="KAF4394087.1"/>
    <property type="molecule type" value="Genomic_DNA"/>
</dbReference>
<dbReference type="InterPro" id="IPR005630">
    <property type="entry name" value="Terpene_synthase_metal-bd"/>
</dbReference>
<organism evidence="7 8">
    <name type="scientific">Cannabis sativa</name>
    <name type="common">Hemp</name>
    <name type="synonym">Marijuana</name>
    <dbReference type="NCBI Taxonomy" id="3483"/>
    <lineage>
        <taxon>Eukaryota</taxon>
        <taxon>Viridiplantae</taxon>
        <taxon>Streptophyta</taxon>
        <taxon>Embryophyta</taxon>
        <taxon>Tracheophyta</taxon>
        <taxon>Spermatophyta</taxon>
        <taxon>Magnoliopsida</taxon>
        <taxon>eudicotyledons</taxon>
        <taxon>Gunneridae</taxon>
        <taxon>Pentapetalae</taxon>
        <taxon>rosids</taxon>
        <taxon>fabids</taxon>
        <taxon>Rosales</taxon>
        <taxon>Cannabaceae</taxon>
        <taxon>Cannabis</taxon>
    </lineage>
</organism>
<name>A0A7J6HFJ4_CANSA</name>
<comment type="cofactor">
    <cofactor evidence="1">
        <name>Mg(2+)</name>
        <dbReference type="ChEBI" id="CHEBI:18420"/>
    </cofactor>
</comment>
<dbReference type="PANTHER" id="PTHR31739:SF25">
    <property type="entry name" value="(E,E)-GERANYLLINALOOL SYNTHASE"/>
    <property type="match status" value="1"/>
</dbReference>
<dbReference type="Gene3D" id="1.50.10.130">
    <property type="entry name" value="Terpene synthase, N-terminal domain"/>
    <property type="match status" value="1"/>
</dbReference>
<comment type="pathway">
    <text evidence="2">Secondary metabolite biosynthesis; terpenoid biosynthesis.</text>
</comment>
<evidence type="ECO:0000256" key="4">
    <source>
        <dbReference type="ARBA" id="ARBA00022842"/>
    </source>
</evidence>
<keyword evidence="4" id="KW-0460">Magnesium</keyword>
<dbReference type="Pfam" id="PF03936">
    <property type="entry name" value="Terpene_synth_C"/>
    <property type="match status" value="2"/>
</dbReference>
<evidence type="ECO:0000313" key="7">
    <source>
        <dbReference type="EMBL" id="KAF4394087.1"/>
    </source>
</evidence>